<evidence type="ECO:0000313" key="5">
    <source>
        <dbReference type="Proteomes" id="UP000488956"/>
    </source>
</evidence>
<accession>A0A6A3GP48</accession>
<keyword evidence="1" id="KW-0732">Signal</keyword>
<organism evidence="2 4">
    <name type="scientific">Phytophthora fragariae</name>
    <dbReference type="NCBI Taxonomy" id="53985"/>
    <lineage>
        <taxon>Eukaryota</taxon>
        <taxon>Sar</taxon>
        <taxon>Stramenopiles</taxon>
        <taxon>Oomycota</taxon>
        <taxon>Peronosporomycetes</taxon>
        <taxon>Peronosporales</taxon>
        <taxon>Peronosporaceae</taxon>
        <taxon>Phytophthora</taxon>
    </lineage>
</organism>
<proteinExistence type="predicted"/>
<evidence type="ECO:0000313" key="3">
    <source>
        <dbReference type="EMBL" id="KAE9062134.1"/>
    </source>
</evidence>
<evidence type="ECO:0008006" key="6">
    <source>
        <dbReference type="Google" id="ProtNLM"/>
    </source>
</evidence>
<evidence type="ECO:0000256" key="1">
    <source>
        <dbReference type="SAM" id="SignalP"/>
    </source>
</evidence>
<dbReference type="PROSITE" id="PS51257">
    <property type="entry name" value="PROKAR_LIPOPROTEIN"/>
    <property type="match status" value="1"/>
</dbReference>
<dbReference type="AlphaFoldDB" id="A0A6A3GP48"/>
<dbReference type="EMBL" id="QXFW01006587">
    <property type="protein sequence ID" value="KAE8958881.1"/>
    <property type="molecule type" value="Genomic_DNA"/>
</dbReference>
<evidence type="ECO:0000313" key="4">
    <source>
        <dbReference type="Proteomes" id="UP000460718"/>
    </source>
</evidence>
<comment type="caution">
    <text evidence="2">The sequence shown here is derived from an EMBL/GenBank/DDBJ whole genome shotgun (WGS) entry which is preliminary data.</text>
</comment>
<feature type="signal peptide" evidence="1">
    <location>
        <begin position="1"/>
        <end position="23"/>
    </location>
</feature>
<reference evidence="4 5" key="1">
    <citation type="submission" date="2018-09" db="EMBL/GenBank/DDBJ databases">
        <title>Genomic investigation of the strawberry pathogen Phytophthora fragariae indicates pathogenicity is determined by transcriptional variation in three key races.</title>
        <authorList>
            <person name="Adams T.M."/>
            <person name="Armitage A.D."/>
            <person name="Sobczyk M.K."/>
            <person name="Bates H.J."/>
            <person name="Dunwell J.M."/>
            <person name="Nellist C.F."/>
            <person name="Harrison R.J."/>
        </authorList>
    </citation>
    <scope>NUCLEOTIDE SEQUENCE [LARGE SCALE GENOMIC DNA]</scope>
    <source>
        <strain evidence="3 5">ONT-3</strain>
        <strain evidence="2 4">SCRP245</strain>
    </source>
</reference>
<dbReference type="EMBL" id="QXFX01004981">
    <property type="protein sequence ID" value="KAE9062134.1"/>
    <property type="molecule type" value="Genomic_DNA"/>
</dbReference>
<name>A0A6A3GP48_9STRA</name>
<evidence type="ECO:0000313" key="2">
    <source>
        <dbReference type="EMBL" id="KAE8958881.1"/>
    </source>
</evidence>
<sequence>MSNCRNVENFGIVVVLLWHDVHSACPWGAGCLLRGLRSLFVQITDVAFETRISTSLCELFEQRWYILSKRLSRLVGVLNRLQALPAYAYVVIFLC</sequence>
<dbReference type="Proteomes" id="UP000460718">
    <property type="component" value="Unassembled WGS sequence"/>
</dbReference>
<protein>
    <recommendedName>
        <fullName evidence="6">Secreted protein</fullName>
    </recommendedName>
</protein>
<dbReference type="Proteomes" id="UP000488956">
    <property type="component" value="Unassembled WGS sequence"/>
</dbReference>
<gene>
    <name evidence="3" type="ORF">PF010_g29528</name>
    <name evidence="2" type="ORF">PF011_g30611</name>
</gene>
<feature type="chain" id="PRO_5036379571" description="Secreted protein" evidence="1">
    <location>
        <begin position="24"/>
        <end position="95"/>
    </location>
</feature>